<sequence>MLTAEMSTQIISSFILVMVRYNLLIMRYMSSDSQWNDDIQDHQLILVYDSRLPLYTTSIWTNFHNLLSCIRVHPIVYSRRTEWKQFFSFSIKSKESCK</sequence>
<evidence type="ECO:0000313" key="2">
    <source>
        <dbReference type="Proteomes" id="UP001627154"/>
    </source>
</evidence>
<dbReference type="Proteomes" id="UP001627154">
    <property type="component" value="Unassembled WGS sequence"/>
</dbReference>
<accession>A0ABD2XHM6</accession>
<dbReference type="AlphaFoldDB" id="A0ABD2XHM6"/>
<dbReference type="EMBL" id="JBJJXI010000023">
    <property type="protein sequence ID" value="KAL3404687.1"/>
    <property type="molecule type" value="Genomic_DNA"/>
</dbReference>
<protein>
    <submittedName>
        <fullName evidence="1">Uncharacterized protein</fullName>
    </submittedName>
</protein>
<gene>
    <name evidence="1" type="ORF">TKK_002733</name>
</gene>
<reference evidence="1 2" key="1">
    <citation type="journal article" date="2024" name="bioRxiv">
        <title>A reference genome for Trichogramma kaykai: A tiny desert-dwelling parasitoid wasp with competing sex-ratio distorters.</title>
        <authorList>
            <person name="Culotta J."/>
            <person name="Lindsey A.R."/>
        </authorList>
    </citation>
    <scope>NUCLEOTIDE SEQUENCE [LARGE SCALE GENOMIC DNA]</scope>
    <source>
        <strain evidence="1 2">KSX58</strain>
    </source>
</reference>
<proteinExistence type="predicted"/>
<comment type="caution">
    <text evidence="1">The sequence shown here is derived from an EMBL/GenBank/DDBJ whole genome shotgun (WGS) entry which is preliminary data.</text>
</comment>
<keyword evidence="2" id="KW-1185">Reference proteome</keyword>
<name>A0ABD2XHM6_9HYME</name>
<evidence type="ECO:0000313" key="1">
    <source>
        <dbReference type="EMBL" id="KAL3404687.1"/>
    </source>
</evidence>
<organism evidence="1 2">
    <name type="scientific">Trichogramma kaykai</name>
    <dbReference type="NCBI Taxonomy" id="54128"/>
    <lineage>
        <taxon>Eukaryota</taxon>
        <taxon>Metazoa</taxon>
        <taxon>Ecdysozoa</taxon>
        <taxon>Arthropoda</taxon>
        <taxon>Hexapoda</taxon>
        <taxon>Insecta</taxon>
        <taxon>Pterygota</taxon>
        <taxon>Neoptera</taxon>
        <taxon>Endopterygota</taxon>
        <taxon>Hymenoptera</taxon>
        <taxon>Apocrita</taxon>
        <taxon>Proctotrupomorpha</taxon>
        <taxon>Chalcidoidea</taxon>
        <taxon>Trichogrammatidae</taxon>
        <taxon>Trichogramma</taxon>
    </lineage>
</organism>